<evidence type="ECO:0000256" key="3">
    <source>
        <dbReference type="SAM" id="Phobius"/>
    </source>
</evidence>
<evidence type="ECO:0000259" key="4">
    <source>
        <dbReference type="Pfam" id="PF08237"/>
    </source>
</evidence>
<feature type="region of interest" description="Disordered" evidence="2">
    <location>
        <begin position="339"/>
        <end position="384"/>
    </location>
</feature>
<feature type="region of interest" description="Disordered" evidence="2">
    <location>
        <begin position="396"/>
        <end position="452"/>
    </location>
</feature>
<feature type="coiled-coil region" evidence="1">
    <location>
        <begin position="240"/>
        <end position="267"/>
    </location>
</feature>
<organism evidence="5 6">
    <name type="scientific">Mycolicibacterium confluentis</name>
    <dbReference type="NCBI Taxonomy" id="28047"/>
    <lineage>
        <taxon>Bacteria</taxon>
        <taxon>Bacillati</taxon>
        <taxon>Actinomycetota</taxon>
        <taxon>Actinomycetes</taxon>
        <taxon>Mycobacteriales</taxon>
        <taxon>Mycobacteriaceae</taxon>
        <taxon>Mycolicibacterium</taxon>
    </lineage>
</organism>
<evidence type="ECO:0000256" key="2">
    <source>
        <dbReference type="SAM" id="MobiDB-lite"/>
    </source>
</evidence>
<reference evidence="5" key="1">
    <citation type="journal article" date="2019" name="Emerg. Microbes Infect.">
        <title>Comprehensive subspecies identification of 175 nontuberculous mycobacteria species based on 7547 genomic profiles.</title>
        <authorList>
            <person name="Matsumoto Y."/>
            <person name="Kinjo T."/>
            <person name="Motooka D."/>
            <person name="Nabeya D."/>
            <person name="Jung N."/>
            <person name="Uechi K."/>
            <person name="Horii T."/>
            <person name="Iida T."/>
            <person name="Fujita J."/>
            <person name="Nakamura S."/>
        </authorList>
    </citation>
    <scope>NUCLEOTIDE SEQUENCE [LARGE SCALE GENOMIC DNA]</scope>
    <source>
        <strain evidence="5">JCM 13671</strain>
    </source>
</reference>
<dbReference type="EMBL" id="AP022612">
    <property type="protein sequence ID" value="BBZ33067.1"/>
    <property type="molecule type" value="Genomic_DNA"/>
</dbReference>
<dbReference type="RefSeq" id="WP_133057771.1">
    <property type="nucleotide sequence ID" value="NZ_AP022612.1"/>
</dbReference>
<dbReference type="Pfam" id="PF08237">
    <property type="entry name" value="PE-PPE"/>
    <property type="match status" value="1"/>
</dbReference>
<keyword evidence="3" id="KW-1133">Transmembrane helix</keyword>
<evidence type="ECO:0000313" key="5">
    <source>
        <dbReference type="EMBL" id="BBZ33067.1"/>
    </source>
</evidence>
<dbReference type="OrthoDB" id="4568361at2"/>
<gene>
    <name evidence="5" type="ORF">MCNF_16720</name>
</gene>
<feature type="compositionally biased region" description="Basic and acidic residues" evidence="2">
    <location>
        <begin position="402"/>
        <end position="421"/>
    </location>
</feature>
<keyword evidence="6" id="KW-1185">Reference proteome</keyword>
<keyword evidence="1" id="KW-0175">Coiled coil</keyword>
<feature type="transmembrane region" description="Helical" evidence="3">
    <location>
        <begin position="28"/>
        <end position="49"/>
    </location>
</feature>
<feature type="compositionally biased region" description="Basic residues" evidence="2">
    <location>
        <begin position="16"/>
        <end position="25"/>
    </location>
</feature>
<evidence type="ECO:0000256" key="1">
    <source>
        <dbReference type="SAM" id="Coils"/>
    </source>
</evidence>
<evidence type="ECO:0000313" key="6">
    <source>
        <dbReference type="Proteomes" id="UP000466931"/>
    </source>
</evidence>
<protein>
    <recommendedName>
        <fullName evidence="4">PE-PPE domain-containing protein</fullName>
    </recommendedName>
</protein>
<dbReference type="Proteomes" id="UP000466931">
    <property type="component" value="Chromosome"/>
</dbReference>
<name>A0A7I7XUY6_9MYCO</name>
<proteinExistence type="predicted"/>
<feature type="compositionally biased region" description="Low complexity" evidence="2">
    <location>
        <begin position="428"/>
        <end position="437"/>
    </location>
</feature>
<accession>A0A7I7XUY6</accession>
<feature type="region of interest" description="Disordered" evidence="2">
    <location>
        <begin position="1"/>
        <end position="28"/>
    </location>
</feature>
<dbReference type="AlphaFoldDB" id="A0A7I7XUY6"/>
<sequence>MDALAEGGTSVGTSQGRHRAQRTQSKKAPAVGAVGVAGVAVGVAAVLGMTPTLSATPELAGTTWYLRGTNIGDEPTDKQFVEFMDRVFDGTDTTQPAVTQKVEYNAGLWPFSRNGFDDLKWNASVQQGVDNLGDKNPGAGDVVFAFSQGAVAASKFKAENPNLGVTYILVENPSRPNGGVMQRFKGLTIPILDITFSGATPDNGDKTIDIARQYSGWSDFPTYPLNLLATVNSIAGIYYLHGRTQRLEDLEAELANIDKDNRDYYQQHGNTEYYLIPTDRLPILMPFTGIVPENILNAVDKPLRVIIEAGYDRSDYSKPTGAQLFPKLKPFTLDKDLSDPTAKSVAQELKEQSAQGAGGADVDGAPTRTVATPTLPKLTLPDVKQSRLELRERISARQAARHAADKSLADKDASPRSRPEHPGTAIRTALKSLTPKAAKPKPKAEATSSAQD</sequence>
<keyword evidence="3" id="KW-0472">Membrane</keyword>
<feature type="domain" description="PE-PPE" evidence="4">
    <location>
        <begin position="98"/>
        <end position="312"/>
    </location>
</feature>
<keyword evidence="3" id="KW-0812">Transmembrane</keyword>
<dbReference type="InterPro" id="IPR013228">
    <property type="entry name" value="PE-PPE_C"/>
</dbReference>
<reference evidence="5" key="2">
    <citation type="submission" date="2020-02" db="EMBL/GenBank/DDBJ databases">
        <authorList>
            <person name="Matsumoto Y."/>
            <person name="Motooka D."/>
            <person name="Nakamura S."/>
        </authorList>
    </citation>
    <scope>NUCLEOTIDE SEQUENCE</scope>
    <source>
        <strain evidence="5">JCM 13671</strain>
    </source>
</reference>